<organism evidence="2 3">
    <name type="scientific">Theobroma cacao</name>
    <name type="common">Cacao</name>
    <name type="synonym">Cocoa</name>
    <dbReference type="NCBI Taxonomy" id="3641"/>
    <lineage>
        <taxon>Eukaryota</taxon>
        <taxon>Viridiplantae</taxon>
        <taxon>Streptophyta</taxon>
        <taxon>Embryophyta</taxon>
        <taxon>Tracheophyta</taxon>
        <taxon>Spermatophyta</taxon>
        <taxon>Magnoliopsida</taxon>
        <taxon>eudicotyledons</taxon>
        <taxon>Gunneridae</taxon>
        <taxon>Pentapetalae</taxon>
        <taxon>rosids</taxon>
        <taxon>malvids</taxon>
        <taxon>Malvales</taxon>
        <taxon>Malvaceae</taxon>
        <taxon>Byttnerioideae</taxon>
        <taxon>Theobroma</taxon>
    </lineage>
</organism>
<dbReference type="Gramene" id="EOX93936">
    <property type="protein sequence ID" value="EOX93936"/>
    <property type="gene ID" value="TCM_002943"/>
</dbReference>
<sequence>MQCIPSSLTFFFFFFFLASEDQKMGGIEGEKGVLKLVHPGRYVEIRKEPITAAEVLKKNPRHSVTRPDVFEYPWIVVRPESVLNLGRVFYIVPNRKIYKLIKAKGYSIQPSIQQKQSPKSYVHRPLLEQTSPRKSSPGTTPKHQNHCQSHWQQFQATCWEEASPQEKACGERFNSPSQFESLADMITKYQSTYREFKEMSVTDYTSDFESLDYKEYHFDEVSSSKAAALKQDDALGTECKEQVNILKPCLRKHDSVRKQLHLKVSFFLPTKCEEQKRKVTESTESPGFFTC</sequence>
<gene>
    <name evidence="2" type="ORF">TCM_002943</name>
</gene>
<evidence type="ECO:0000313" key="3">
    <source>
        <dbReference type="Proteomes" id="UP000026915"/>
    </source>
</evidence>
<evidence type="ECO:0008006" key="4">
    <source>
        <dbReference type="Google" id="ProtNLM"/>
    </source>
</evidence>
<dbReference type="Pfam" id="PF14009">
    <property type="entry name" value="PADRE"/>
    <property type="match status" value="1"/>
</dbReference>
<dbReference type="EMBL" id="CM001879">
    <property type="protein sequence ID" value="EOX93936.1"/>
    <property type="molecule type" value="Genomic_DNA"/>
</dbReference>
<feature type="chain" id="PRO_5001596398" description="Phototropic-responsive NPH3 family protein" evidence="1">
    <location>
        <begin position="20"/>
        <end position="291"/>
    </location>
</feature>
<proteinExistence type="predicted"/>
<dbReference type="Proteomes" id="UP000026915">
    <property type="component" value="Chromosome 1"/>
</dbReference>
<keyword evidence="1" id="KW-0732">Signal</keyword>
<dbReference type="InParanoid" id="A0A061DPB6"/>
<name>A0A061DPB6_THECC</name>
<reference evidence="2 3" key="1">
    <citation type="journal article" date="2013" name="Genome Biol.">
        <title>The genome sequence of the most widely cultivated cacao type and its use to identify candidate genes regulating pod color.</title>
        <authorList>
            <person name="Motamayor J.C."/>
            <person name="Mockaitis K."/>
            <person name="Schmutz J."/>
            <person name="Haiminen N."/>
            <person name="Iii D.L."/>
            <person name="Cornejo O."/>
            <person name="Findley S.D."/>
            <person name="Zheng P."/>
            <person name="Utro F."/>
            <person name="Royaert S."/>
            <person name="Saski C."/>
            <person name="Jenkins J."/>
            <person name="Podicheti R."/>
            <person name="Zhao M."/>
            <person name="Scheffler B.E."/>
            <person name="Stack J.C."/>
            <person name="Feltus F.A."/>
            <person name="Mustiga G.M."/>
            <person name="Amores F."/>
            <person name="Phillips W."/>
            <person name="Marelli J.P."/>
            <person name="May G.D."/>
            <person name="Shapiro H."/>
            <person name="Ma J."/>
            <person name="Bustamante C.D."/>
            <person name="Schnell R.J."/>
            <person name="Main D."/>
            <person name="Gilbert D."/>
            <person name="Parida L."/>
            <person name="Kuhn D.N."/>
        </authorList>
    </citation>
    <scope>NUCLEOTIDE SEQUENCE [LARGE SCALE GENOMIC DNA]</scope>
    <source>
        <strain evidence="3">cv. Matina 1-6</strain>
    </source>
</reference>
<keyword evidence="3" id="KW-1185">Reference proteome</keyword>
<dbReference type="InterPro" id="IPR025322">
    <property type="entry name" value="PADRE_dom"/>
</dbReference>
<dbReference type="HOGENOM" id="CLU_059826_0_0_1"/>
<dbReference type="eggNOG" id="ENOG502S2UZ">
    <property type="taxonomic scope" value="Eukaryota"/>
</dbReference>
<protein>
    <recommendedName>
        <fullName evidence="4">Phototropic-responsive NPH3 family protein</fullName>
    </recommendedName>
</protein>
<feature type="signal peptide" evidence="1">
    <location>
        <begin position="1"/>
        <end position="19"/>
    </location>
</feature>
<evidence type="ECO:0000313" key="2">
    <source>
        <dbReference type="EMBL" id="EOX93936.1"/>
    </source>
</evidence>
<accession>A0A061DPB6</accession>
<dbReference type="AlphaFoldDB" id="A0A061DPB6"/>
<evidence type="ECO:0000256" key="1">
    <source>
        <dbReference type="SAM" id="SignalP"/>
    </source>
</evidence>
<dbReference type="PANTHER" id="PTHR33052">
    <property type="entry name" value="DUF4228 DOMAIN PROTEIN-RELATED"/>
    <property type="match status" value="1"/>
</dbReference>
<dbReference type="OMA" id="VPNRTIY"/>